<dbReference type="InterPro" id="IPR010987">
    <property type="entry name" value="Glutathione-S-Trfase_C-like"/>
</dbReference>
<dbReference type="InterPro" id="IPR004046">
    <property type="entry name" value="GST_C"/>
</dbReference>
<feature type="region of interest" description="Disordered" evidence="4">
    <location>
        <begin position="222"/>
        <end position="269"/>
    </location>
</feature>
<feature type="compositionally biased region" description="Basic and acidic residues" evidence="4">
    <location>
        <begin position="224"/>
        <end position="245"/>
    </location>
</feature>
<dbReference type="Proteomes" id="UP001050691">
    <property type="component" value="Unassembled WGS sequence"/>
</dbReference>
<dbReference type="PROSITE" id="PS50040">
    <property type="entry name" value="EF1G_C"/>
    <property type="match status" value="1"/>
</dbReference>
<evidence type="ECO:0000313" key="9">
    <source>
        <dbReference type="Proteomes" id="UP001050691"/>
    </source>
</evidence>
<keyword evidence="1 3" id="KW-0251">Elongation factor</keyword>
<keyword evidence="2 3" id="KW-0648">Protein biosynthesis</keyword>
<comment type="caution">
    <text evidence="8">The sequence shown here is derived from an EMBL/GenBank/DDBJ whole genome shotgun (WGS) entry which is preliminary data.</text>
</comment>
<dbReference type="EMBL" id="BPWL01000009">
    <property type="protein sequence ID" value="GJJ14037.1"/>
    <property type="molecule type" value="Genomic_DNA"/>
</dbReference>
<dbReference type="InterPro" id="IPR036249">
    <property type="entry name" value="Thioredoxin-like_sf"/>
</dbReference>
<dbReference type="SFLD" id="SFLDS00019">
    <property type="entry name" value="Glutathione_Transferase_(cytos"/>
    <property type="match status" value="1"/>
</dbReference>
<evidence type="ECO:0000259" key="5">
    <source>
        <dbReference type="PROSITE" id="PS50040"/>
    </source>
</evidence>
<reference evidence="8" key="1">
    <citation type="submission" date="2021-10" db="EMBL/GenBank/DDBJ databases">
        <title>De novo Genome Assembly of Clathrus columnatus (Basidiomycota, Fungi) Using Illumina and Nanopore Sequence Data.</title>
        <authorList>
            <person name="Ogiso-Tanaka E."/>
            <person name="Itagaki H."/>
            <person name="Hosoya T."/>
            <person name="Hosaka K."/>
        </authorList>
    </citation>
    <scope>NUCLEOTIDE SEQUENCE</scope>
    <source>
        <strain evidence="8">MO-923</strain>
    </source>
</reference>
<dbReference type="SUPFAM" id="SSF52833">
    <property type="entry name" value="Thioredoxin-like"/>
    <property type="match status" value="1"/>
</dbReference>
<dbReference type="Gene3D" id="3.30.70.1010">
    <property type="entry name" value="Translation elongation factor EF1B, gamma chain, conserved domain"/>
    <property type="match status" value="1"/>
</dbReference>
<dbReference type="InterPro" id="IPR004045">
    <property type="entry name" value="Glutathione_S-Trfase_N"/>
</dbReference>
<dbReference type="Pfam" id="PF00043">
    <property type="entry name" value="GST_C"/>
    <property type="match status" value="1"/>
</dbReference>
<dbReference type="PROSITE" id="PS50405">
    <property type="entry name" value="GST_CTER"/>
    <property type="match status" value="1"/>
</dbReference>
<evidence type="ECO:0008006" key="10">
    <source>
        <dbReference type="Google" id="ProtNLM"/>
    </source>
</evidence>
<dbReference type="PANTHER" id="PTHR43986">
    <property type="entry name" value="ELONGATION FACTOR 1-GAMMA"/>
    <property type="match status" value="1"/>
</dbReference>
<protein>
    <recommendedName>
        <fullName evidence="10">Elongation factor 1-gamma</fullName>
    </recommendedName>
</protein>
<organism evidence="8 9">
    <name type="scientific">Clathrus columnatus</name>
    <dbReference type="NCBI Taxonomy" id="1419009"/>
    <lineage>
        <taxon>Eukaryota</taxon>
        <taxon>Fungi</taxon>
        <taxon>Dikarya</taxon>
        <taxon>Basidiomycota</taxon>
        <taxon>Agaricomycotina</taxon>
        <taxon>Agaricomycetes</taxon>
        <taxon>Phallomycetidae</taxon>
        <taxon>Phallales</taxon>
        <taxon>Clathraceae</taxon>
        <taxon>Clathrus</taxon>
    </lineage>
</organism>
<evidence type="ECO:0000256" key="3">
    <source>
        <dbReference type="PROSITE-ProRule" id="PRU00519"/>
    </source>
</evidence>
<dbReference type="SUPFAM" id="SSF47616">
    <property type="entry name" value="GST C-terminal domain-like"/>
    <property type="match status" value="1"/>
</dbReference>
<dbReference type="GO" id="GO:0005737">
    <property type="term" value="C:cytoplasm"/>
    <property type="evidence" value="ECO:0007669"/>
    <property type="project" value="TreeGrafter"/>
</dbReference>
<dbReference type="InterPro" id="IPR040079">
    <property type="entry name" value="Glutathione_S-Trfase"/>
</dbReference>
<dbReference type="InterPro" id="IPR036433">
    <property type="entry name" value="EF1B_G_C_sf"/>
</dbReference>
<dbReference type="InterPro" id="IPR036282">
    <property type="entry name" value="Glutathione-S-Trfase_C_sf"/>
</dbReference>
<dbReference type="Pfam" id="PF02798">
    <property type="entry name" value="GST_N"/>
    <property type="match status" value="1"/>
</dbReference>
<dbReference type="GO" id="GO:0003746">
    <property type="term" value="F:translation elongation factor activity"/>
    <property type="evidence" value="ECO:0007669"/>
    <property type="project" value="UniProtKB-UniRule"/>
</dbReference>
<dbReference type="SUPFAM" id="SSF89942">
    <property type="entry name" value="eEF1-gamma domain"/>
    <property type="match status" value="1"/>
</dbReference>
<dbReference type="GO" id="GO:0005634">
    <property type="term" value="C:nucleus"/>
    <property type="evidence" value="ECO:0007669"/>
    <property type="project" value="TreeGrafter"/>
</dbReference>
<feature type="compositionally biased region" description="Acidic residues" evidence="4">
    <location>
        <begin position="246"/>
        <end position="255"/>
    </location>
</feature>
<proteinExistence type="predicted"/>
<dbReference type="FunFam" id="3.40.30.10:FF:000142">
    <property type="entry name" value="Elongation factor 1 gamma"/>
    <property type="match status" value="1"/>
</dbReference>
<accession>A0AAV5AK41</accession>
<keyword evidence="9" id="KW-1185">Reference proteome</keyword>
<evidence type="ECO:0000259" key="7">
    <source>
        <dbReference type="PROSITE" id="PS50405"/>
    </source>
</evidence>
<dbReference type="SMART" id="SM01183">
    <property type="entry name" value="EF1G"/>
    <property type="match status" value="1"/>
</dbReference>
<evidence type="ECO:0000256" key="2">
    <source>
        <dbReference type="ARBA" id="ARBA00022917"/>
    </source>
</evidence>
<feature type="domain" description="GST C-terminal" evidence="7">
    <location>
        <begin position="90"/>
        <end position="225"/>
    </location>
</feature>
<dbReference type="Pfam" id="PF00647">
    <property type="entry name" value="EF1G"/>
    <property type="match status" value="1"/>
</dbReference>
<dbReference type="FunFam" id="1.20.1050.10:FF:000006">
    <property type="entry name" value="Elongation factor 1 gamma"/>
    <property type="match status" value="1"/>
</dbReference>
<dbReference type="Gene3D" id="1.20.1050.10">
    <property type="match status" value="1"/>
</dbReference>
<dbReference type="InterPro" id="IPR001662">
    <property type="entry name" value="EF1B_G_C"/>
</dbReference>
<dbReference type="CDD" id="cd03181">
    <property type="entry name" value="GST_C_EF1Bgamma_like"/>
    <property type="match status" value="1"/>
</dbReference>
<dbReference type="AlphaFoldDB" id="A0AAV5AK41"/>
<evidence type="ECO:0000256" key="1">
    <source>
        <dbReference type="ARBA" id="ARBA00022768"/>
    </source>
</evidence>
<dbReference type="CDD" id="cd03044">
    <property type="entry name" value="GST_N_EF1Bgamma"/>
    <property type="match status" value="1"/>
</dbReference>
<sequence length="422" mass="47422">MSSIGTLYTVNGFPNGQRILAVAALAGLNIDIAQNYKHHEDNLKPEFRAKFASGKIPAFETTDGFTIFETSAITRYVASLAPNSGLLGNSPKETALVDQWSTFVENEAAAPNGLISYMLRGLVPYNKPIETHLIERRDKTYNTLNIHLQSNTYLVSERITVADVQLASILVPAAKTTFDAPTRAKYPHLTRHFITLINHPKIKPIVGEIQLIDKAVVYTAPAKPKKEEKPKEAPKPKAEKPKKEEVEEEDEDDDIPKEAPKPKNPLDLLPKSSFNLEDWKRKYSNLDTRGAEGSLQWFYENYDKEGFSIWRADFKYNEELTVTFKSSNQVGGFFNRLEESRKYLFGSMGVLGEPNNSIITGAFVTRGSDILATIQVAPDWESYDFRRIDPFNNASDKEFFEAALAWDLSVGGKTWADGKVFK</sequence>
<dbReference type="FunFam" id="3.30.70.1010:FF:000001">
    <property type="entry name" value="Elongation factor 1-gamma 1"/>
    <property type="match status" value="1"/>
</dbReference>
<feature type="domain" description="GST N-terminal" evidence="6">
    <location>
        <begin position="3"/>
        <end position="85"/>
    </location>
</feature>
<dbReference type="PANTHER" id="PTHR43986:SF1">
    <property type="entry name" value="ELONGATION FACTOR 1-GAMMA"/>
    <property type="match status" value="1"/>
</dbReference>
<dbReference type="PROSITE" id="PS50404">
    <property type="entry name" value="GST_NTER"/>
    <property type="match status" value="1"/>
</dbReference>
<dbReference type="InterPro" id="IPR050802">
    <property type="entry name" value="EF-GSTs"/>
</dbReference>
<name>A0AAV5AK41_9AGAM</name>
<feature type="domain" description="EF-1-gamma C-terminal" evidence="5">
    <location>
        <begin position="262"/>
        <end position="422"/>
    </location>
</feature>
<evidence type="ECO:0000256" key="4">
    <source>
        <dbReference type="SAM" id="MobiDB-lite"/>
    </source>
</evidence>
<dbReference type="Gene3D" id="3.40.30.10">
    <property type="entry name" value="Glutaredoxin"/>
    <property type="match status" value="1"/>
</dbReference>
<evidence type="ECO:0000259" key="6">
    <source>
        <dbReference type="PROSITE" id="PS50404"/>
    </source>
</evidence>
<evidence type="ECO:0000313" key="8">
    <source>
        <dbReference type="EMBL" id="GJJ14037.1"/>
    </source>
</evidence>
<gene>
    <name evidence="8" type="ORF">Clacol_008294</name>
</gene>